<reference evidence="6" key="4">
    <citation type="submission" date="2022-11" db="EMBL/GenBank/DDBJ databases">
        <title>Draft genome sequence of Coprococcus comes strain 31264.</title>
        <authorList>
            <person name="Hisatomi A."/>
            <person name="Ohkuma M."/>
            <person name="Sakamoto M."/>
        </authorList>
    </citation>
    <scope>NUCLEOTIDE SEQUENCE</scope>
    <source>
        <strain evidence="6">JCM 31264</strain>
    </source>
</reference>
<dbReference type="Proteomes" id="UP000260655">
    <property type="component" value="Unassembled WGS sequence"/>
</dbReference>
<dbReference type="Proteomes" id="UP000283360">
    <property type="component" value="Unassembled WGS sequence"/>
</dbReference>
<evidence type="ECO:0000313" key="14">
    <source>
        <dbReference type="Proteomes" id="UP000283360"/>
    </source>
</evidence>
<sequence length="203" mass="22672">MGQIKVEKNAGGIEGLCVIEPTVHGDARGYFMETYNQKDMEEAGLTMTFVQDNQSSSTKGVLRGLHFQKQFPQGKLVRVVKGSVFDVAVDLRSGSETYGKWFGVELTEENKKQFYIPEGFAHGFLVLSDLAEFCYKCTDFYHPGDEGGLAWNDPEIGIEWPELTGEYHGTASGEGYALTDGTKLNLSEKDVLWKGLKDTFRFE</sequence>
<dbReference type="SUPFAM" id="SSF51182">
    <property type="entry name" value="RmlC-like cupins"/>
    <property type="match status" value="1"/>
</dbReference>
<dbReference type="EMBL" id="CYXR01000009">
    <property type="protein sequence ID" value="CUM92289.1"/>
    <property type="molecule type" value="Genomic_DNA"/>
</dbReference>
<evidence type="ECO:0000313" key="9">
    <source>
        <dbReference type="EMBL" id="RGU45417.1"/>
    </source>
</evidence>
<evidence type="ECO:0000313" key="10">
    <source>
        <dbReference type="EMBL" id="RHG56283.1"/>
    </source>
</evidence>
<dbReference type="STRING" id="410072.ERS852525_01158"/>
<dbReference type="PANTHER" id="PTHR21047">
    <property type="entry name" value="DTDP-6-DEOXY-D-GLUCOSE-3,5 EPIMERASE"/>
    <property type="match status" value="1"/>
</dbReference>
<dbReference type="Proteomes" id="UP000286595">
    <property type="component" value="Unassembled WGS sequence"/>
</dbReference>
<dbReference type="Pfam" id="PF00908">
    <property type="entry name" value="dTDP_sugar_isom"/>
    <property type="match status" value="1"/>
</dbReference>
<protein>
    <recommendedName>
        <fullName evidence="3">dTDP-4-dehydrorhamnose 3,5-epimerase</fullName>
        <ecNumber evidence="3">5.1.3.13</ecNumber>
    </recommendedName>
    <alternativeName>
        <fullName evidence="3">Thymidine diphospho-4-keto-rhamnose 3,5-epimerase</fullName>
    </alternativeName>
</protein>
<dbReference type="OrthoDB" id="9800680at2"/>
<reference evidence="11 12" key="1">
    <citation type="submission" date="2015-09" db="EMBL/GenBank/DDBJ databases">
        <authorList>
            <consortium name="Pathogen Informatics"/>
        </authorList>
    </citation>
    <scope>NUCLEOTIDE SEQUENCE [LARGE SCALE GENOMIC DNA]</scope>
    <source>
        <strain evidence="5 11">2789STDY5834866</strain>
        <strain evidence="4 12">2789STDY5834962</strain>
    </source>
</reference>
<evidence type="ECO:0000313" key="11">
    <source>
        <dbReference type="Proteomes" id="UP000095362"/>
    </source>
</evidence>
<dbReference type="Gene3D" id="2.60.120.10">
    <property type="entry name" value="Jelly Rolls"/>
    <property type="match status" value="1"/>
</dbReference>
<gene>
    <name evidence="7" type="primary">rfbC</name>
    <name evidence="6" type="ORF">comes_04600</name>
    <name evidence="10" type="ORF">DW252_16020</name>
    <name evidence="9" type="ORF">DWW65_09045</name>
    <name evidence="8" type="ORF">DWX03_09570</name>
    <name evidence="7" type="ORF">DXD67_03850</name>
    <name evidence="5" type="ORF">ERS852481_01268</name>
    <name evidence="4" type="ORF">ERS852574_01601</name>
</gene>
<comment type="subunit">
    <text evidence="3">Homodimer.</text>
</comment>
<organism evidence="7 13">
    <name type="scientific">Coprococcus comes</name>
    <dbReference type="NCBI Taxonomy" id="410072"/>
    <lineage>
        <taxon>Bacteria</taxon>
        <taxon>Bacillati</taxon>
        <taxon>Bacillota</taxon>
        <taxon>Clostridia</taxon>
        <taxon>Lachnospirales</taxon>
        <taxon>Lachnospiraceae</taxon>
        <taxon>Coprococcus</taxon>
    </lineage>
</organism>
<dbReference type="GO" id="GO:0008830">
    <property type="term" value="F:dTDP-4-dehydrorhamnose 3,5-epimerase activity"/>
    <property type="evidence" value="ECO:0007669"/>
    <property type="project" value="UniProtKB-UniRule"/>
</dbReference>
<dbReference type="CDD" id="cd00438">
    <property type="entry name" value="cupin_RmlC"/>
    <property type="match status" value="1"/>
</dbReference>
<proteinExistence type="inferred from homology"/>
<dbReference type="EMBL" id="BSCI01000002">
    <property type="protein sequence ID" value="GLG85915.1"/>
    <property type="molecule type" value="Genomic_DNA"/>
</dbReference>
<keyword evidence="3 7" id="KW-0413">Isomerase</keyword>
<dbReference type="GO" id="GO:0019305">
    <property type="term" value="P:dTDP-rhamnose biosynthetic process"/>
    <property type="evidence" value="ECO:0007669"/>
    <property type="project" value="UniProtKB-UniRule"/>
</dbReference>
<name>A0A173WRU4_9FIRM</name>
<dbReference type="EMBL" id="CYZK01000006">
    <property type="protein sequence ID" value="CUO04404.1"/>
    <property type="molecule type" value="Genomic_DNA"/>
</dbReference>
<comment type="similarity">
    <text evidence="3">Belongs to the dTDP-4-dehydrorhamnose 3,5-epimerase family.</text>
</comment>
<dbReference type="EMBL" id="QRIM01000027">
    <property type="protein sequence ID" value="RHG56283.1"/>
    <property type="molecule type" value="Genomic_DNA"/>
</dbReference>
<dbReference type="EC" id="5.1.3.13" evidence="3"/>
<dbReference type="Proteomes" id="UP000285693">
    <property type="component" value="Unassembled WGS sequence"/>
</dbReference>
<dbReference type="Proteomes" id="UP001145109">
    <property type="component" value="Unassembled WGS sequence"/>
</dbReference>
<dbReference type="GO" id="GO:0000271">
    <property type="term" value="P:polysaccharide biosynthetic process"/>
    <property type="evidence" value="ECO:0007669"/>
    <property type="project" value="TreeGrafter"/>
</dbReference>
<dbReference type="InterPro" id="IPR000888">
    <property type="entry name" value="RmlC-like"/>
</dbReference>
<dbReference type="Proteomes" id="UP000095362">
    <property type="component" value="Unassembled WGS sequence"/>
</dbReference>
<dbReference type="InterPro" id="IPR011051">
    <property type="entry name" value="RmlC_Cupin_sf"/>
</dbReference>
<comment type="function">
    <text evidence="3">Catalyzes the epimerization of the C3' and C5'positions of dTDP-6-deoxy-D-xylo-4-hexulose, forming dTDP-6-deoxy-L-lyxo-4-hexulose.</text>
</comment>
<feature type="active site" description="Proton acceptor" evidence="1">
    <location>
        <position position="66"/>
    </location>
</feature>
<evidence type="ECO:0000313" key="12">
    <source>
        <dbReference type="Proteomes" id="UP000095727"/>
    </source>
</evidence>
<dbReference type="AlphaFoldDB" id="A0A173WRU4"/>
<evidence type="ECO:0000313" key="7">
    <source>
        <dbReference type="EMBL" id="RGJ25658.1"/>
    </source>
</evidence>
<dbReference type="EMBL" id="QRXJ01000011">
    <property type="protein sequence ID" value="RGT89499.1"/>
    <property type="molecule type" value="Genomic_DNA"/>
</dbReference>
<feature type="active site" description="Proton donor" evidence="1">
    <location>
        <position position="135"/>
    </location>
</feature>
<accession>A0A173WRU4</accession>
<evidence type="ECO:0000256" key="1">
    <source>
        <dbReference type="PIRSR" id="PIRSR600888-1"/>
    </source>
</evidence>
<evidence type="ECO:0000313" key="6">
    <source>
        <dbReference type="EMBL" id="GLG85915.1"/>
    </source>
</evidence>
<dbReference type="RefSeq" id="WP_055156550.1">
    <property type="nucleotide sequence ID" value="NZ_BSCI01000002.1"/>
</dbReference>
<evidence type="ECO:0000313" key="15">
    <source>
        <dbReference type="Proteomes" id="UP000285693"/>
    </source>
</evidence>
<keyword evidence="14" id="KW-1185">Reference proteome</keyword>
<evidence type="ECO:0000256" key="3">
    <source>
        <dbReference type="RuleBase" id="RU364069"/>
    </source>
</evidence>
<evidence type="ECO:0000313" key="13">
    <source>
        <dbReference type="Proteomes" id="UP000260655"/>
    </source>
</evidence>
<dbReference type="EMBL" id="QSOV01000002">
    <property type="protein sequence ID" value="RGJ25658.1"/>
    <property type="molecule type" value="Genomic_DNA"/>
</dbReference>
<dbReference type="InterPro" id="IPR014710">
    <property type="entry name" value="RmlC-like_jellyroll"/>
</dbReference>
<evidence type="ECO:0000313" key="5">
    <source>
        <dbReference type="EMBL" id="CUO04404.1"/>
    </source>
</evidence>
<reference evidence="13 14" key="2">
    <citation type="submission" date="2018-08" db="EMBL/GenBank/DDBJ databases">
        <title>A genome reference for cultivated species of the human gut microbiota.</title>
        <authorList>
            <person name="Zou Y."/>
            <person name="Xue W."/>
            <person name="Luo G."/>
        </authorList>
    </citation>
    <scope>NUCLEOTIDE SEQUENCE [LARGE SCALE GENOMIC DNA]</scope>
    <source>
        <strain evidence="9 15">AF16-31</strain>
        <strain evidence="8 14">AF18-12LB</strain>
        <strain evidence="10 16">AM22-12LB</strain>
        <strain evidence="7 13">TM07-19</strain>
    </source>
</reference>
<dbReference type="GO" id="GO:0005829">
    <property type="term" value="C:cytosol"/>
    <property type="evidence" value="ECO:0007669"/>
    <property type="project" value="TreeGrafter"/>
</dbReference>
<evidence type="ECO:0000313" key="4">
    <source>
        <dbReference type="EMBL" id="CUM92289.1"/>
    </source>
</evidence>
<evidence type="ECO:0000256" key="2">
    <source>
        <dbReference type="PIRSR" id="PIRSR600888-3"/>
    </source>
</evidence>
<dbReference type="NCBIfam" id="TIGR01221">
    <property type="entry name" value="rmlC"/>
    <property type="match status" value="1"/>
</dbReference>
<evidence type="ECO:0000313" key="8">
    <source>
        <dbReference type="EMBL" id="RGT89499.1"/>
    </source>
</evidence>
<comment type="catalytic activity">
    <reaction evidence="3">
        <text>dTDP-4-dehydro-6-deoxy-alpha-D-glucose = dTDP-4-dehydro-beta-L-rhamnose</text>
        <dbReference type="Rhea" id="RHEA:16969"/>
        <dbReference type="ChEBI" id="CHEBI:57649"/>
        <dbReference type="ChEBI" id="CHEBI:62830"/>
        <dbReference type="EC" id="5.1.3.13"/>
    </reaction>
</comment>
<feature type="site" description="Participates in a stacking interaction with the thymidine ring of dTDP-4-oxo-6-deoxyglucose" evidence="2">
    <location>
        <position position="141"/>
    </location>
</feature>
<dbReference type="PaxDb" id="410072-ERS852525_01158"/>
<evidence type="ECO:0000313" key="16">
    <source>
        <dbReference type="Proteomes" id="UP000286595"/>
    </source>
</evidence>
<reference evidence="6" key="3">
    <citation type="submission" date="2022-09" db="EMBL/GenBank/DDBJ databases">
        <title>Draft genome sequence of Coprococcus comes strain 31264.</title>
        <authorList>
            <person name="Atsushi H."/>
            <person name="Moriya O."/>
            <person name="Mitsuo S."/>
        </authorList>
    </citation>
    <scope>NUCLEOTIDE SEQUENCE</scope>
    <source>
        <strain evidence="6">JCM 31264</strain>
    </source>
</reference>
<dbReference type="UniPathway" id="UPA00124"/>
<comment type="pathway">
    <text evidence="3">Carbohydrate biosynthesis; dTDP-L-rhamnose biosynthesis.</text>
</comment>
<dbReference type="Proteomes" id="UP000095727">
    <property type="component" value="Unassembled WGS sequence"/>
</dbReference>
<dbReference type="PANTHER" id="PTHR21047:SF2">
    <property type="entry name" value="THYMIDINE DIPHOSPHO-4-KETO-RHAMNOSE 3,5-EPIMERASE"/>
    <property type="match status" value="1"/>
</dbReference>
<dbReference type="EMBL" id="QRXY01000010">
    <property type="protein sequence ID" value="RGU45417.1"/>
    <property type="molecule type" value="Genomic_DNA"/>
</dbReference>